<evidence type="ECO:0000256" key="1">
    <source>
        <dbReference type="SAM" id="Phobius"/>
    </source>
</evidence>
<feature type="transmembrane region" description="Helical" evidence="1">
    <location>
        <begin position="67"/>
        <end position="87"/>
    </location>
</feature>
<keyword evidence="1" id="KW-0812">Transmembrane</keyword>
<feature type="transmembrane region" description="Helical" evidence="1">
    <location>
        <begin position="257"/>
        <end position="280"/>
    </location>
</feature>
<reference evidence="2" key="1">
    <citation type="submission" date="2016-04" db="EMBL/GenBank/DDBJ databases">
        <authorList>
            <person name="Evans L.H."/>
            <person name="Alamgir A."/>
            <person name="Owens N."/>
            <person name="Weber N.D."/>
            <person name="Virtaneva K."/>
            <person name="Barbian K."/>
            <person name="Babar A."/>
            <person name="Rosenke K."/>
        </authorList>
    </citation>
    <scope>NUCLEOTIDE SEQUENCE</scope>
    <source>
        <strain evidence="2">86</strain>
    </source>
</reference>
<protein>
    <submittedName>
        <fullName evidence="2">Putative Membrane protein</fullName>
    </submittedName>
</protein>
<keyword evidence="1" id="KW-0472">Membrane</keyword>
<keyword evidence="1" id="KW-1133">Transmembrane helix</keyword>
<name>A0A212JG51_9DELT</name>
<accession>A0A212JG51</accession>
<proteinExistence type="predicted"/>
<gene>
    <name evidence="2" type="ORF">KL86DPRO_11387</name>
</gene>
<evidence type="ECO:0000313" key="2">
    <source>
        <dbReference type="EMBL" id="SBV98423.1"/>
    </source>
</evidence>
<feature type="transmembrane region" description="Helical" evidence="1">
    <location>
        <begin position="20"/>
        <end position="37"/>
    </location>
</feature>
<organism evidence="2">
    <name type="scientific">uncultured delta proteobacterium</name>
    <dbReference type="NCBI Taxonomy" id="34034"/>
    <lineage>
        <taxon>Bacteria</taxon>
        <taxon>Deltaproteobacteria</taxon>
        <taxon>environmental samples</taxon>
    </lineage>
</organism>
<dbReference type="AlphaFoldDB" id="A0A212JG51"/>
<feature type="transmembrane region" description="Helical" evidence="1">
    <location>
        <begin position="173"/>
        <end position="194"/>
    </location>
</feature>
<feature type="transmembrane region" description="Helical" evidence="1">
    <location>
        <begin position="125"/>
        <end position="147"/>
    </location>
</feature>
<dbReference type="EMBL" id="FLUQ01000001">
    <property type="protein sequence ID" value="SBV98423.1"/>
    <property type="molecule type" value="Genomic_DNA"/>
</dbReference>
<feature type="transmembrane region" description="Helical" evidence="1">
    <location>
        <begin position="286"/>
        <end position="307"/>
    </location>
</feature>
<feature type="transmembrane region" description="Helical" evidence="1">
    <location>
        <begin position="224"/>
        <end position="245"/>
    </location>
</feature>
<sequence length="317" mass="34155">MVFSKLIGAVRGSARDGAGICLGLYRVMLPLIVILKIMGEFDLIRYLALPLAPVMTLMGLPEDLGIAWAVSMAINLYSGLIVLASMIPSMDALSVAQTSTFSLIVLYAHSLPVECRIAQQCGLSLVFQLAFRVGAAILAGVALHLFFSRTGIFAEPALILFPGDSAAPTLSQWAWSQVINLVCIYCIITVLLLAQKAIDHYNIVRWLELPLLPLVKMVGVSRKAASTILVGMSMGLIYGSGLIIQAARDGRLSRRDIFGAISLMGLAHAIIEDTFLLMVIGAHWTVVLAARLVIATALTAAVMRVWLRSHPVAMDTQ</sequence>